<keyword evidence="1" id="KW-0175">Coiled coil</keyword>
<dbReference type="RefSeq" id="WP_249323137.1">
    <property type="nucleotide sequence ID" value="NZ_JACRTK010000001.1"/>
</dbReference>
<reference evidence="3 4" key="1">
    <citation type="submission" date="2020-08" db="EMBL/GenBank/DDBJ databases">
        <title>Genome public.</title>
        <authorList>
            <person name="Liu C."/>
            <person name="Sun Q."/>
        </authorList>
    </citation>
    <scope>NUCLEOTIDE SEQUENCE [LARGE SCALE GENOMIC DNA]</scope>
    <source>
        <strain evidence="3 4">NSJ-26</strain>
    </source>
</reference>
<dbReference type="AlphaFoldDB" id="A0A926F1Q5"/>
<comment type="caution">
    <text evidence="3">The sequence shown here is derived from an EMBL/GenBank/DDBJ whole genome shotgun (WGS) entry which is preliminary data.</text>
</comment>
<gene>
    <name evidence="3" type="ORF">H8689_04080</name>
</gene>
<feature type="coiled-coil region" evidence="1">
    <location>
        <begin position="503"/>
        <end position="549"/>
    </location>
</feature>
<dbReference type="PANTHER" id="PTHR41786:SF1">
    <property type="entry name" value="6-HYDROXYMETHYLPTERIN DIPHOSPHOKINASE MPTE-LIKE DOMAIN-CONTAINING PROTEIN"/>
    <property type="match status" value="1"/>
</dbReference>
<keyword evidence="4" id="KW-1185">Reference proteome</keyword>
<dbReference type="InterPro" id="IPR002826">
    <property type="entry name" value="MptE-like"/>
</dbReference>
<dbReference type="PANTHER" id="PTHR41786">
    <property type="entry name" value="MOTILITY ACCESSORY FACTOR MAF"/>
    <property type="match status" value="1"/>
</dbReference>
<feature type="domain" description="6-hydroxymethylpterin diphosphokinase MptE-like" evidence="2">
    <location>
        <begin position="209"/>
        <end position="385"/>
    </location>
</feature>
<organism evidence="3 4">
    <name type="scientific">Wansuia hejianensis</name>
    <dbReference type="NCBI Taxonomy" id="2763667"/>
    <lineage>
        <taxon>Bacteria</taxon>
        <taxon>Bacillati</taxon>
        <taxon>Bacillota</taxon>
        <taxon>Clostridia</taxon>
        <taxon>Lachnospirales</taxon>
        <taxon>Lachnospiraceae</taxon>
        <taxon>Wansuia</taxon>
    </lineage>
</organism>
<sequence length="626" mass="73192">MLTDNTIYLRDNFPLLYNGIEDKDNKIKDIYISVEDTKDKNKTLQIKDKEGQSIYLHSKYNPIREAQAIINKFKEKENIDENTHIIFYGLGLGYHIDLFIKEYPDVDFSLYEPSVEIFNYFLENRNLKDYSRGNLKSIQCEYNNQILEEFLIKIIKKTDKRILIIDLPIYGKVFPEEYNKFFTRFKEIIKGTRSSIHTNLAFQKRWIINSMKNLKEVLNTPNILIEKKGQFKGKPAILVAAGPSLNEEIENIRYIKENGLAYIFSVGSAINTLIHNNIYPDALTSYDPKVGNQKVIEIVKDKDIKEIPIIFGSSIGYETIENYPSDMYHMITSQDTVSNYFLRNKDNENIGLVQDAPSIAVVTLQLLYTLGFNCVILVGQNLAFRGKERHSEGISYSKEVSEEEMEKGIWIKDVYDNEILTNEGFNRMRHQMEYYIKHLPNIEVINTTKGGAHIEGTKFIELKEIINHNLKERVVEENWLDGNNTNYDKEYLELQLKKMDRAYENALKINKEYNNILRKIEKAINNRNFKQAENLYIKLDKQLRKVEGNDFYKTFTLPMNRVQYKILADSIDSLNEVKEPYEKGLKIVGSFRGFISVCVNDINMIEPIYEEMKESINQYVKKSRGD</sequence>
<evidence type="ECO:0000313" key="4">
    <source>
        <dbReference type="Proteomes" id="UP000601522"/>
    </source>
</evidence>
<dbReference type="Proteomes" id="UP000601522">
    <property type="component" value="Unassembled WGS sequence"/>
</dbReference>
<proteinExistence type="predicted"/>
<protein>
    <submittedName>
        <fullName evidence="3">Motility associated factor glycosyltransferase family protein</fullName>
    </submittedName>
</protein>
<evidence type="ECO:0000256" key="1">
    <source>
        <dbReference type="SAM" id="Coils"/>
    </source>
</evidence>
<dbReference type="EMBL" id="JACRTK010000001">
    <property type="protein sequence ID" value="MBC8590320.1"/>
    <property type="molecule type" value="Genomic_DNA"/>
</dbReference>
<evidence type="ECO:0000313" key="3">
    <source>
        <dbReference type="EMBL" id="MBC8590320.1"/>
    </source>
</evidence>
<evidence type="ECO:0000259" key="2">
    <source>
        <dbReference type="Pfam" id="PF01973"/>
    </source>
</evidence>
<accession>A0A926F1Q5</accession>
<name>A0A926F1Q5_9FIRM</name>
<dbReference type="Pfam" id="PF01973">
    <property type="entry name" value="MptE-like"/>
    <property type="match status" value="1"/>
</dbReference>